<dbReference type="KEGG" id="bbig:BBBOND_0203590"/>
<dbReference type="OrthoDB" id="366427at2759"/>
<dbReference type="Proteomes" id="UP000033188">
    <property type="component" value="Chromosome 2"/>
</dbReference>
<keyword evidence="3" id="KW-1185">Reference proteome</keyword>
<dbReference type="RefSeq" id="XP_012767388.1">
    <property type="nucleotide sequence ID" value="XM_012911934.1"/>
</dbReference>
<reference evidence="3" key="1">
    <citation type="submission" date="2014-06" db="EMBL/GenBank/DDBJ databases">
        <authorList>
            <person name="Aslett M."/>
            <person name="De Silva N."/>
        </authorList>
    </citation>
    <scope>NUCLEOTIDE SEQUENCE [LARGE SCALE GENOMIC DNA]</scope>
    <source>
        <strain evidence="3">Bond</strain>
    </source>
</reference>
<evidence type="ECO:0000313" key="3">
    <source>
        <dbReference type="Proteomes" id="UP000033188"/>
    </source>
</evidence>
<dbReference type="EMBL" id="LK391708">
    <property type="protein sequence ID" value="CDR95202.1"/>
    <property type="molecule type" value="Genomic_DNA"/>
</dbReference>
<name>A0A061D582_BABBI</name>
<accession>A0A061D582</accession>
<feature type="compositionally biased region" description="Basic residues" evidence="1">
    <location>
        <begin position="132"/>
        <end position="145"/>
    </location>
</feature>
<feature type="region of interest" description="Disordered" evidence="1">
    <location>
        <begin position="132"/>
        <end position="162"/>
    </location>
</feature>
<evidence type="ECO:0000313" key="2">
    <source>
        <dbReference type="EMBL" id="CDR95202.1"/>
    </source>
</evidence>
<dbReference type="GeneID" id="24563743"/>
<gene>
    <name evidence="2" type="ORF">BBBOND_0203590</name>
</gene>
<feature type="region of interest" description="Disordered" evidence="1">
    <location>
        <begin position="81"/>
        <end position="109"/>
    </location>
</feature>
<sequence>MTPRVGYSSYAPSQAGEEVPKQLVQGAVASAARPGYKKVSMAMLALPQEEDLTIQDGEMGIYAVNEANNVPKTSNDVQCDALQDDGGNNDEAQKDERAPPSASEERVAVEKPQLDVSAHFDMASARILRHMKRHRKGPRSVKRKAAVPDKCASPVPDRHYGTRGIKASLKQGIKKVPSCDITAASHGEDGRPESIVKHLKRATQLLLKRKKRTCLYVAREFDEVRQTIETKFHLVLCRCQERWNNANATYIKRLDDITRGIRDDLKLPPLDRLVKQLPEPIRLQPAPNVDLCAATLSRFDSGHQTMNIITQ</sequence>
<proteinExistence type="predicted"/>
<feature type="compositionally biased region" description="Basic and acidic residues" evidence="1">
    <location>
        <begin position="91"/>
        <end position="109"/>
    </location>
</feature>
<dbReference type="VEuPathDB" id="PiroplasmaDB:BBBOND_0203590"/>
<protein>
    <submittedName>
        <fullName evidence="2">Uncharacterized protein</fullName>
    </submittedName>
</protein>
<organism evidence="2 3">
    <name type="scientific">Babesia bigemina</name>
    <dbReference type="NCBI Taxonomy" id="5866"/>
    <lineage>
        <taxon>Eukaryota</taxon>
        <taxon>Sar</taxon>
        <taxon>Alveolata</taxon>
        <taxon>Apicomplexa</taxon>
        <taxon>Aconoidasida</taxon>
        <taxon>Piroplasmida</taxon>
        <taxon>Babesiidae</taxon>
        <taxon>Babesia</taxon>
    </lineage>
</organism>
<evidence type="ECO:0000256" key="1">
    <source>
        <dbReference type="SAM" id="MobiDB-lite"/>
    </source>
</evidence>
<dbReference type="AlphaFoldDB" id="A0A061D582"/>